<name>A0ABT7PKZ0_9BACT</name>
<dbReference type="Pfam" id="PF01925">
    <property type="entry name" value="TauE"/>
    <property type="match status" value="1"/>
</dbReference>
<feature type="transmembrane region" description="Helical" evidence="8">
    <location>
        <begin position="102"/>
        <end position="118"/>
    </location>
</feature>
<evidence type="ECO:0000256" key="4">
    <source>
        <dbReference type="ARBA" id="ARBA00022475"/>
    </source>
</evidence>
<protein>
    <recommendedName>
        <fullName evidence="8">Probable membrane transporter protein</fullName>
    </recommendedName>
</protein>
<comment type="subcellular location">
    <subcellularLocation>
        <location evidence="1 8">Cell membrane</location>
        <topology evidence="1 8">Multi-pass membrane protein</topology>
    </subcellularLocation>
</comment>
<keyword evidence="7 8" id="KW-0472">Membrane</keyword>
<sequence>MEFATYGLLVAAGFLAGIINTIAGGGSFLTLPALMAFGLDPKMANGTNRVAVLFSSSAAVATFHRHGHLDRKLANRLTWPTMLGVPVGALSAVYLPPDAFEPVFGLIFLGMAIVLAKNPKRLAQSMKPTKNTASWIRPAFFLIGVYVGFIQAGMGILVLLAMSWTTGGDLVGSNAVKNWIAFLVTLTATVVFTIYGLVQWAPGLSMAAGNLIGGVVGAKLAIKKGNRMIFWFLIVVMIATGTKLIVSAFL</sequence>
<gene>
    <name evidence="9" type="ORF">QTN89_16935</name>
</gene>
<comment type="similarity">
    <text evidence="2 8">Belongs to the 4-toluene sulfonate uptake permease (TSUP) (TC 2.A.102) family.</text>
</comment>
<feature type="transmembrane region" description="Helical" evidence="8">
    <location>
        <begin position="179"/>
        <end position="198"/>
    </location>
</feature>
<evidence type="ECO:0000313" key="9">
    <source>
        <dbReference type="EMBL" id="MDM4017133.1"/>
    </source>
</evidence>
<feature type="transmembrane region" description="Helical" evidence="8">
    <location>
        <begin position="139"/>
        <end position="164"/>
    </location>
</feature>
<proteinExistence type="inferred from homology"/>
<evidence type="ECO:0000256" key="5">
    <source>
        <dbReference type="ARBA" id="ARBA00022692"/>
    </source>
</evidence>
<organism evidence="9 10">
    <name type="scientific">Roseiconus lacunae</name>
    <dbReference type="NCBI Taxonomy" id="2605694"/>
    <lineage>
        <taxon>Bacteria</taxon>
        <taxon>Pseudomonadati</taxon>
        <taxon>Planctomycetota</taxon>
        <taxon>Planctomycetia</taxon>
        <taxon>Pirellulales</taxon>
        <taxon>Pirellulaceae</taxon>
        <taxon>Roseiconus</taxon>
    </lineage>
</organism>
<reference evidence="9 10" key="1">
    <citation type="submission" date="2023-06" db="EMBL/GenBank/DDBJ databases">
        <title>Roseiconus lacunae JC819 isolated from Gulf of Mannar region, Tamil Nadu.</title>
        <authorList>
            <person name="Pk S."/>
            <person name="Ch S."/>
            <person name="Ch V.R."/>
        </authorList>
    </citation>
    <scope>NUCLEOTIDE SEQUENCE [LARGE SCALE GENOMIC DNA]</scope>
    <source>
        <strain evidence="9 10">JC819</strain>
    </source>
</reference>
<dbReference type="InterPro" id="IPR002781">
    <property type="entry name" value="TM_pro_TauE-like"/>
</dbReference>
<accession>A0ABT7PKZ0</accession>
<keyword evidence="6 8" id="KW-1133">Transmembrane helix</keyword>
<keyword evidence="4 8" id="KW-1003">Cell membrane</keyword>
<dbReference type="EMBL" id="JASZZN010000012">
    <property type="protein sequence ID" value="MDM4017133.1"/>
    <property type="molecule type" value="Genomic_DNA"/>
</dbReference>
<dbReference type="RefSeq" id="WP_149499729.1">
    <property type="nucleotide sequence ID" value="NZ_JAJMQV010000083.1"/>
</dbReference>
<dbReference type="InterPro" id="IPR052017">
    <property type="entry name" value="TSUP"/>
</dbReference>
<evidence type="ECO:0000256" key="2">
    <source>
        <dbReference type="ARBA" id="ARBA00009142"/>
    </source>
</evidence>
<evidence type="ECO:0000256" key="7">
    <source>
        <dbReference type="ARBA" id="ARBA00023136"/>
    </source>
</evidence>
<dbReference type="PANTHER" id="PTHR30269:SF0">
    <property type="entry name" value="MEMBRANE TRANSPORTER PROTEIN YFCA-RELATED"/>
    <property type="match status" value="1"/>
</dbReference>
<evidence type="ECO:0000256" key="1">
    <source>
        <dbReference type="ARBA" id="ARBA00004651"/>
    </source>
</evidence>
<evidence type="ECO:0000256" key="3">
    <source>
        <dbReference type="ARBA" id="ARBA00022448"/>
    </source>
</evidence>
<keyword evidence="10" id="KW-1185">Reference proteome</keyword>
<dbReference type="Proteomes" id="UP001239462">
    <property type="component" value="Unassembled WGS sequence"/>
</dbReference>
<keyword evidence="3" id="KW-0813">Transport</keyword>
<evidence type="ECO:0000256" key="8">
    <source>
        <dbReference type="RuleBase" id="RU363041"/>
    </source>
</evidence>
<dbReference type="PANTHER" id="PTHR30269">
    <property type="entry name" value="TRANSMEMBRANE PROTEIN YFCA"/>
    <property type="match status" value="1"/>
</dbReference>
<evidence type="ECO:0000313" key="10">
    <source>
        <dbReference type="Proteomes" id="UP001239462"/>
    </source>
</evidence>
<comment type="caution">
    <text evidence="9">The sequence shown here is derived from an EMBL/GenBank/DDBJ whole genome shotgun (WGS) entry which is preliminary data.</text>
</comment>
<feature type="transmembrane region" description="Helical" evidence="8">
    <location>
        <begin position="229"/>
        <end position="249"/>
    </location>
</feature>
<evidence type="ECO:0000256" key="6">
    <source>
        <dbReference type="ARBA" id="ARBA00022989"/>
    </source>
</evidence>
<feature type="transmembrane region" description="Helical" evidence="8">
    <location>
        <begin position="6"/>
        <end position="39"/>
    </location>
</feature>
<keyword evidence="5 8" id="KW-0812">Transmembrane</keyword>